<evidence type="ECO:0000313" key="4">
    <source>
        <dbReference type="Proteomes" id="UP000005240"/>
    </source>
</evidence>
<name>A0A180GH80_PUCT1</name>
<evidence type="ECO:0000313" key="3">
    <source>
        <dbReference type="EnsemblFungi" id="PTTG_27763-t43_1-p1"/>
    </source>
</evidence>
<dbReference type="VEuPathDB" id="FungiDB:PTTG_27763"/>
<reference evidence="3 4" key="3">
    <citation type="journal article" date="2017" name="G3 (Bethesda)">
        <title>Comparative analysis highlights variable genome content of wheat rusts and divergence of the mating loci.</title>
        <authorList>
            <person name="Cuomo C.A."/>
            <person name="Bakkeren G."/>
            <person name="Khalil H.B."/>
            <person name="Panwar V."/>
            <person name="Joly D."/>
            <person name="Linning R."/>
            <person name="Sakthikumar S."/>
            <person name="Song X."/>
            <person name="Adiconis X."/>
            <person name="Fan L."/>
            <person name="Goldberg J.M."/>
            <person name="Levin J.Z."/>
            <person name="Young S."/>
            <person name="Zeng Q."/>
            <person name="Anikster Y."/>
            <person name="Bruce M."/>
            <person name="Wang M."/>
            <person name="Yin C."/>
            <person name="McCallum B."/>
            <person name="Szabo L.J."/>
            <person name="Hulbert S."/>
            <person name="Chen X."/>
            <person name="Fellers J.P."/>
        </authorList>
    </citation>
    <scope>NUCLEOTIDE SEQUENCE</scope>
    <source>
        <strain evidence="3">isolate 1-1 / race 1 (BBBD)</strain>
        <strain evidence="4">Isolate 1-1 / race 1 (BBBD)</strain>
    </source>
</reference>
<keyword evidence="4" id="KW-1185">Reference proteome</keyword>
<evidence type="ECO:0000313" key="2">
    <source>
        <dbReference type="EMBL" id="OAV92050.1"/>
    </source>
</evidence>
<organism evidence="2">
    <name type="scientific">Puccinia triticina (isolate 1-1 / race 1 (BBBD))</name>
    <name type="common">Brown leaf rust fungus</name>
    <dbReference type="NCBI Taxonomy" id="630390"/>
    <lineage>
        <taxon>Eukaryota</taxon>
        <taxon>Fungi</taxon>
        <taxon>Dikarya</taxon>
        <taxon>Basidiomycota</taxon>
        <taxon>Pucciniomycotina</taxon>
        <taxon>Pucciniomycetes</taxon>
        <taxon>Pucciniales</taxon>
        <taxon>Pucciniaceae</taxon>
        <taxon>Puccinia</taxon>
    </lineage>
</organism>
<reference evidence="3" key="4">
    <citation type="submission" date="2025-05" db="UniProtKB">
        <authorList>
            <consortium name="EnsemblFungi"/>
        </authorList>
    </citation>
    <scope>IDENTIFICATION</scope>
    <source>
        <strain evidence="3">isolate 1-1 / race 1 (BBBD)</strain>
    </source>
</reference>
<dbReference type="EMBL" id="ADAS02000070">
    <property type="protein sequence ID" value="OAV92050.1"/>
    <property type="molecule type" value="Genomic_DNA"/>
</dbReference>
<evidence type="ECO:0000256" key="1">
    <source>
        <dbReference type="SAM" id="MobiDB-lite"/>
    </source>
</evidence>
<accession>A0A180GH80</accession>
<dbReference type="AlphaFoldDB" id="A0A180GH80"/>
<protein>
    <submittedName>
        <fullName evidence="2 3">Uncharacterized protein</fullName>
    </submittedName>
</protein>
<dbReference type="Proteomes" id="UP000005240">
    <property type="component" value="Unassembled WGS sequence"/>
</dbReference>
<reference evidence="2" key="2">
    <citation type="submission" date="2016-05" db="EMBL/GenBank/DDBJ databases">
        <title>Comparative analysis highlights variable genome content of wheat rusts and divergence of the mating loci.</title>
        <authorList>
            <person name="Cuomo C.A."/>
            <person name="Bakkeren G."/>
            <person name="Szabo L."/>
            <person name="Khalil H."/>
            <person name="Joly D."/>
            <person name="Goldberg J."/>
            <person name="Young S."/>
            <person name="Zeng Q."/>
            <person name="Fellers J."/>
        </authorList>
    </citation>
    <scope>NUCLEOTIDE SEQUENCE [LARGE SCALE GENOMIC DNA]</scope>
    <source>
        <strain evidence="2">1-1 BBBD Race 1</strain>
    </source>
</reference>
<feature type="compositionally biased region" description="Polar residues" evidence="1">
    <location>
        <begin position="138"/>
        <end position="158"/>
    </location>
</feature>
<feature type="region of interest" description="Disordered" evidence="1">
    <location>
        <begin position="137"/>
        <end position="197"/>
    </location>
</feature>
<sequence length="499" mass="56482">MIGSPFGTCLDSKQQEACYTPQNSFDCLVPHIDGKDIHLIHVEFGQESRKMDPSFIVSCLISLLVGSASLSLPTSPVKKSIITTFDGLKLPDLNGPAPVRCSSEDSSVCGGSIVHRPQAPGSSHIPRSKHVKLGMESKISSQPAISRGQNSSGGSCKQKTVVLGSDKSPKRSKFEQDHSSQVSVQPQAQKPQDGKQFEEAGQDIPHSMNYHSRGKETSEPTPASFNVYNWDFLIARDLEDNTRNEPQKNKMLSLFQEFKFEESNGFYWVNPKRNNLCAIRKYFNQNIHRLRRENTASGDTKARLLGYLVLNLSDEKLALERCPNFSQIMRDLNTRLQRRNEDLEKTTSLPMRTSNILTSIEKFVNKVTKISTFLSIIHISLFKQHKSRSGDQLLLSQKTVEDIVHFIGNFWLQLEIPNRQLLNQNTWAAKLSQMLRLEIDYKDLYSAEAWYRRSWDIVRYWAEQNKKPVIAMNGAGTFPIDLVSSMLAYSNPAYSFLAE</sequence>
<dbReference type="OrthoDB" id="2495597at2759"/>
<reference evidence="2" key="1">
    <citation type="submission" date="2009-11" db="EMBL/GenBank/DDBJ databases">
        <authorList>
            <consortium name="The Broad Institute Genome Sequencing Platform"/>
            <person name="Ward D."/>
            <person name="Feldgarden M."/>
            <person name="Earl A."/>
            <person name="Young S.K."/>
            <person name="Zeng Q."/>
            <person name="Koehrsen M."/>
            <person name="Alvarado L."/>
            <person name="Berlin A."/>
            <person name="Bochicchio J."/>
            <person name="Borenstein D."/>
            <person name="Chapman S.B."/>
            <person name="Chen Z."/>
            <person name="Engels R."/>
            <person name="Freedman E."/>
            <person name="Gellesch M."/>
            <person name="Goldberg J."/>
            <person name="Griggs A."/>
            <person name="Gujja S."/>
            <person name="Heilman E."/>
            <person name="Heiman D."/>
            <person name="Hepburn T."/>
            <person name="Howarth C."/>
            <person name="Jen D."/>
            <person name="Larson L."/>
            <person name="Lewis B."/>
            <person name="Mehta T."/>
            <person name="Park D."/>
            <person name="Pearson M."/>
            <person name="Roberts A."/>
            <person name="Saif S."/>
            <person name="Shea T."/>
            <person name="Shenoy N."/>
            <person name="Sisk P."/>
            <person name="Stolte C."/>
            <person name="Sykes S."/>
            <person name="Thomson T."/>
            <person name="Walk T."/>
            <person name="White J."/>
            <person name="Yandava C."/>
            <person name="Izard J."/>
            <person name="Baranova O.V."/>
            <person name="Blanton J.M."/>
            <person name="Tanner A.C."/>
            <person name="Dewhirst F.E."/>
            <person name="Haas B."/>
            <person name="Nusbaum C."/>
            <person name="Birren B."/>
        </authorList>
    </citation>
    <scope>NUCLEOTIDE SEQUENCE [LARGE SCALE GENOMIC DNA]</scope>
    <source>
        <strain evidence="2">1-1 BBBD Race 1</strain>
    </source>
</reference>
<gene>
    <name evidence="2" type="ORF">PTTG_27763</name>
</gene>
<dbReference type="EnsemblFungi" id="PTTG_27763-t43_1">
    <property type="protein sequence ID" value="PTTG_27763-t43_1-p1"/>
    <property type="gene ID" value="PTTG_27763"/>
</dbReference>
<feature type="compositionally biased region" description="Basic and acidic residues" evidence="1">
    <location>
        <begin position="167"/>
        <end position="178"/>
    </location>
</feature>
<proteinExistence type="predicted"/>
<feature type="compositionally biased region" description="Polar residues" evidence="1">
    <location>
        <begin position="179"/>
        <end position="190"/>
    </location>
</feature>